<gene>
    <name evidence="5" type="primary">SSE1</name>
    <name evidence="5" type="ORF">HK100_008488</name>
</gene>
<keyword evidence="1" id="KW-0547">Nucleotide-binding</keyword>
<evidence type="ECO:0000256" key="1">
    <source>
        <dbReference type="ARBA" id="ARBA00022741"/>
    </source>
</evidence>
<dbReference type="Gene3D" id="3.30.30.30">
    <property type="match status" value="1"/>
</dbReference>
<keyword evidence="2" id="KW-0067">ATP-binding</keyword>
<dbReference type="SUPFAM" id="SSF100934">
    <property type="entry name" value="Heat shock protein 70kD (HSP70), C-terminal subdomain"/>
    <property type="match status" value="1"/>
</dbReference>
<keyword evidence="3" id="KW-0175">Coiled coil</keyword>
<proteinExistence type="predicted"/>
<dbReference type="FunFam" id="3.30.30.30:FF:000002">
    <property type="entry name" value="Heat shock 70 kDa protein 4"/>
    <property type="match status" value="1"/>
</dbReference>
<dbReference type="FunFam" id="1.20.1270.10:FF:000002">
    <property type="entry name" value="Heat shock 70 kDa protein 4"/>
    <property type="match status" value="1"/>
</dbReference>
<dbReference type="InterPro" id="IPR013126">
    <property type="entry name" value="Hsp_70_fam"/>
</dbReference>
<dbReference type="GO" id="GO:0005634">
    <property type="term" value="C:nucleus"/>
    <property type="evidence" value="ECO:0007669"/>
    <property type="project" value="TreeGrafter"/>
</dbReference>
<evidence type="ECO:0000313" key="5">
    <source>
        <dbReference type="EMBL" id="KAJ3129656.1"/>
    </source>
</evidence>
<dbReference type="PANTHER" id="PTHR45639:SF4">
    <property type="entry name" value="HSC70CB, ISOFORM G"/>
    <property type="match status" value="1"/>
</dbReference>
<evidence type="ECO:0000256" key="4">
    <source>
        <dbReference type="SAM" id="MobiDB-lite"/>
    </source>
</evidence>
<reference evidence="5" key="1">
    <citation type="submission" date="2020-05" db="EMBL/GenBank/DDBJ databases">
        <title>Phylogenomic resolution of chytrid fungi.</title>
        <authorList>
            <person name="Stajich J.E."/>
            <person name="Amses K."/>
            <person name="Simmons R."/>
            <person name="Seto K."/>
            <person name="Myers J."/>
            <person name="Bonds A."/>
            <person name="Quandt C.A."/>
            <person name="Barry K."/>
            <person name="Liu P."/>
            <person name="Grigoriev I."/>
            <person name="Longcore J.E."/>
            <person name="James T.Y."/>
        </authorList>
    </citation>
    <scope>NUCLEOTIDE SEQUENCE</scope>
    <source>
        <strain evidence="5">JEL0513</strain>
    </source>
</reference>
<evidence type="ECO:0000256" key="3">
    <source>
        <dbReference type="SAM" id="Coils"/>
    </source>
</evidence>
<feature type="region of interest" description="Disordered" evidence="4">
    <location>
        <begin position="771"/>
        <end position="813"/>
    </location>
</feature>
<dbReference type="GO" id="GO:0140662">
    <property type="term" value="F:ATP-dependent protein folding chaperone"/>
    <property type="evidence" value="ECO:0007669"/>
    <property type="project" value="InterPro"/>
</dbReference>
<dbReference type="EMBL" id="JADGJH010000414">
    <property type="protein sequence ID" value="KAJ3129656.1"/>
    <property type="molecule type" value="Genomic_DNA"/>
</dbReference>
<dbReference type="Gene3D" id="1.20.1270.10">
    <property type="match status" value="1"/>
</dbReference>
<dbReference type="SUPFAM" id="SSF53067">
    <property type="entry name" value="Actin-like ATPase domain"/>
    <property type="match status" value="2"/>
</dbReference>
<name>A0AAD5XID4_9FUNG</name>
<feature type="coiled-coil region" evidence="3">
    <location>
        <begin position="713"/>
        <end position="740"/>
    </location>
</feature>
<dbReference type="Gene3D" id="3.90.640.10">
    <property type="entry name" value="Actin, Chain A, domain 4"/>
    <property type="match status" value="1"/>
</dbReference>
<accession>A0AAD5XID4</accession>
<comment type="caution">
    <text evidence="5">The sequence shown here is derived from an EMBL/GenBank/DDBJ whole genome shotgun (WGS) entry which is preliminary data.</text>
</comment>
<dbReference type="PRINTS" id="PR00301">
    <property type="entry name" value="HEATSHOCK70"/>
</dbReference>
<dbReference type="GO" id="GO:0005524">
    <property type="term" value="F:ATP binding"/>
    <property type="evidence" value="ECO:0007669"/>
    <property type="project" value="UniProtKB-KW"/>
</dbReference>
<dbReference type="GO" id="GO:0005829">
    <property type="term" value="C:cytosol"/>
    <property type="evidence" value="ECO:0007669"/>
    <property type="project" value="TreeGrafter"/>
</dbReference>
<dbReference type="Gene3D" id="2.60.34.10">
    <property type="entry name" value="Substrate Binding Domain Of DNAk, Chain A, domain 1"/>
    <property type="match status" value="1"/>
</dbReference>
<organism evidence="5 6">
    <name type="scientific">Physocladia obscura</name>
    <dbReference type="NCBI Taxonomy" id="109957"/>
    <lineage>
        <taxon>Eukaryota</taxon>
        <taxon>Fungi</taxon>
        <taxon>Fungi incertae sedis</taxon>
        <taxon>Chytridiomycota</taxon>
        <taxon>Chytridiomycota incertae sedis</taxon>
        <taxon>Chytridiomycetes</taxon>
        <taxon>Chytridiales</taxon>
        <taxon>Chytriomycetaceae</taxon>
        <taxon>Physocladia</taxon>
    </lineage>
</organism>
<dbReference type="PANTHER" id="PTHR45639">
    <property type="entry name" value="HSC70CB, ISOFORM G-RELATED"/>
    <property type="match status" value="1"/>
</dbReference>
<dbReference type="Gene3D" id="3.30.420.40">
    <property type="match status" value="2"/>
</dbReference>
<protein>
    <submittedName>
        <fullName evidence="5">Adenyl-nucleotide exchange factor sse1</fullName>
    </submittedName>
</protein>
<dbReference type="InterPro" id="IPR043129">
    <property type="entry name" value="ATPase_NBD"/>
</dbReference>
<evidence type="ECO:0000256" key="2">
    <source>
        <dbReference type="ARBA" id="ARBA00022840"/>
    </source>
</evidence>
<sequence length="813" mass="89713">MSVVGIDFGNSNTVVAVARNRGIDVITNEVSNRATPSLVSFGEKQRYLGESAKTLEISNFKNTVGGLKRLIGRSFEDPDILEIEQKYVNCKLVKGERGDVAAHVQFAGEARTFSMTQVAAMFLGCVRDYTSKEIKIPCTDVVLSCPGWFTDFQRRALLDAAEIAGLNVLRIINDLTASALGYGITKTDLPDPSLDSNVKPRTVVFVDMGNSSYQVAVVQFVKGKLVVKGTAYDRNLGGRDFDEKIVDHYVTEFDKKYKMDIRSSPKALFRLRQGCEKVKKILSANSVTMLNVECLLDDKDVSAEVHRAEFLEWVSPLVGRLEAPLREALESAGITTREVDFVELVGGSTRLAAVKDFLHEFFKGPNGESKLSTTLNLDEAVSRGSALQCAIISPVFKVRDFSVQDWNGYPINLSWDASLVPGVEGESNMEAFGFGNPIPSVKALTFHRKLPEAELAENNGHVKFDIEAKYASSANRPLVPKNWIGKFSITGIKKVNGDPNAAGEGVSKATIKVKARLDGNNLIALEQAQQIEELLVPVEEPPVAEGAETEKPADAAPKMKRVTRKHDLQIVSTTLGASRELIKEWHASEGEMAVADRLVMDTAEKKNQLEEYVYYVREKLEMAWSDFIIDVERTAFTAELNEMEDWLYGDGEDATKSVFAEKLKVLKVKGDPVAARYLESEERPRAEKSFREVANGFLLQLSATDDRFAHIPAADLEKAKKEAQVKIQWLNSQIAKANDQPKHIDPVVTAAQINAEKNSLINFVTPIINKPKPAPKVEEPAAAPVEEVDNLGNTKEETIEDGEEKEAANMDVD</sequence>
<dbReference type="FunFam" id="3.90.640.10:FF:000004">
    <property type="entry name" value="Heat shock 70 kDa protein 4"/>
    <property type="match status" value="1"/>
</dbReference>
<dbReference type="Pfam" id="PF00012">
    <property type="entry name" value="HSP70"/>
    <property type="match status" value="1"/>
</dbReference>
<dbReference type="Proteomes" id="UP001211907">
    <property type="component" value="Unassembled WGS sequence"/>
</dbReference>
<dbReference type="InterPro" id="IPR029048">
    <property type="entry name" value="HSP70_C_sf"/>
</dbReference>
<dbReference type="FunFam" id="3.30.420.40:FF:000171">
    <property type="entry name" value="Heat shock 70 kDa protein 4"/>
    <property type="match status" value="2"/>
</dbReference>
<dbReference type="AlphaFoldDB" id="A0AAD5XID4"/>
<evidence type="ECO:0000313" key="6">
    <source>
        <dbReference type="Proteomes" id="UP001211907"/>
    </source>
</evidence>
<dbReference type="InterPro" id="IPR029047">
    <property type="entry name" value="HSP70_peptide-bd_sf"/>
</dbReference>
<keyword evidence="6" id="KW-1185">Reference proteome</keyword>